<dbReference type="InterPro" id="IPR021104">
    <property type="entry name" value="KfrA_DNA-bd_N"/>
</dbReference>
<evidence type="ECO:0000259" key="2">
    <source>
        <dbReference type="Pfam" id="PF11740"/>
    </source>
</evidence>
<protein>
    <submittedName>
        <fullName evidence="3">Plasmid replication DNA-binding protein KfrA</fullName>
    </submittedName>
</protein>
<dbReference type="OrthoDB" id="9178680at2"/>
<evidence type="ECO:0000313" key="4">
    <source>
        <dbReference type="Proteomes" id="UP000294480"/>
    </source>
</evidence>
<accession>A0A4R6Y3N0</accession>
<gene>
    <name evidence="3" type="ORF">DFR44_1571</name>
</gene>
<dbReference type="Pfam" id="PF11740">
    <property type="entry name" value="KfrA_N"/>
    <property type="match status" value="1"/>
</dbReference>
<keyword evidence="1" id="KW-0175">Coiled coil</keyword>
<organism evidence="3 4">
    <name type="scientific">Hydromonas duriensis</name>
    <dbReference type="NCBI Taxonomy" id="1527608"/>
    <lineage>
        <taxon>Bacteria</taxon>
        <taxon>Pseudomonadati</taxon>
        <taxon>Pseudomonadota</taxon>
        <taxon>Betaproteobacteria</taxon>
        <taxon>Burkholderiales</taxon>
        <taxon>Burkholderiaceae</taxon>
        <taxon>Hydromonas</taxon>
    </lineage>
</organism>
<keyword evidence="3" id="KW-0238">DNA-binding</keyword>
<name>A0A4R6Y3N0_9BURK</name>
<feature type="domain" description="KfrA N-terminal DNA-binding" evidence="2">
    <location>
        <begin position="32"/>
        <end position="135"/>
    </location>
</feature>
<dbReference type="GO" id="GO:0003677">
    <property type="term" value="F:DNA binding"/>
    <property type="evidence" value="ECO:0007669"/>
    <property type="project" value="UniProtKB-KW"/>
</dbReference>
<dbReference type="AlphaFoldDB" id="A0A4R6Y3N0"/>
<sequence length="325" mass="36923">MTESDIKSEVAAIKAKLKATNEFDRRTFSLAVAQFLFNNGVRPTAGMVLGYTKLGSTQHVIQDVNEFWEELRKRVDSSIAVPAEFRNNASKVIVQLWENAQALAGQEFEKLSQEYQAQRDEAKQELENAQALIAQNAIERDELNHKFNQSQEIVHQLNAQIEGLLSENLALKDNINRLNGLLTSEQNARKQDSQAFMEALDNARAERVLSENRLKEEKNYAMLEIDTARQEVHKITATKNKEIADLNEQINIYRQQSNGLKQKNGELTIQIARVQTQIEGTKSELAYANKRNEELVHILTEFAKAKQPESEANDVTEVIEEQGDE</sequence>
<feature type="coiled-coil region" evidence="1">
    <location>
        <begin position="105"/>
        <end position="174"/>
    </location>
</feature>
<keyword evidence="4" id="KW-1185">Reference proteome</keyword>
<dbReference type="RefSeq" id="WP_133621641.1">
    <property type="nucleotide sequence ID" value="NZ_SNZE01000057.1"/>
</dbReference>
<dbReference type="EMBL" id="SNZE01000057">
    <property type="protein sequence ID" value="TDR27008.1"/>
    <property type="molecule type" value="Genomic_DNA"/>
</dbReference>
<comment type="caution">
    <text evidence="3">The sequence shown here is derived from an EMBL/GenBank/DDBJ whole genome shotgun (WGS) entry which is preliminary data.</text>
</comment>
<evidence type="ECO:0000256" key="1">
    <source>
        <dbReference type="SAM" id="Coils"/>
    </source>
</evidence>
<evidence type="ECO:0000313" key="3">
    <source>
        <dbReference type="EMBL" id="TDR27008.1"/>
    </source>
</evidence>
<feature type="coiled-coil region" evidence="1">
    <location>
        <begin position="200"/>
        <end position="263"/>
    </location>
</feature>
<reference evidence="3 4" key="1">
    <citation type="submission" date="2019-03" db="EMBL/GenBank/DDBJ databases">
        <title>Genomic Encyclopedia of Type Strains, Phase IV (KMG-IV): sequencing the most valuable type-strain genomes for metagenomic binning, comparative biology and taxonomic classification.</title>
        <authorList>
            <person name="Goeker M."/>
        </authorList>
    </citation>
    <scope>NUCLEOTIDE SEQUENCE [LARGE SCALE GENOMIC DNA]</scope>
    <source>
        <strain evidence="3 4">DSM 102852</strain>
    </source>
</reference>
<proteinExistence type="predicted"/>
<dbReference type="Proteomes" id="UP000294480">
    <property type="component" value="Unassembled WGS sequence"/>
</dbReference>